<dbReference type="InterPro" id="IPR054545">
    <property type="entry name" value="ApeI-like"/>
</dbReference>
<sequence length="567" mass="63913">MSSPLSLSNWMVSQPDCIVAVSRTEALTSGMFVAKVSSWRRTLSQHAGRRWVVYHSNPYEFLAIIYALWYEQKLPCIPGDDRPATLKRLSHQVDGFIGELSNAIQPVDKCPFATERLYNWQALSPQQIAVELYTSGSSGTPKAIIKTLAQLDNEILSLQSQWPAQVGAVVLSTVSHQHLYGLIFRLLRPFCAGQPIYCDISEYTEDVYNVASTLDSFVLVSSPSHISRINTLLDWKLIAKQCVNIFSAAAPLEKADAVRLSGLLNAPLWEIYGSSETGVIAWRNQSKDTHSDLWQLLPSVTFTYAENEQVQVTSSFTEEGALTMLNDHIDFHSQGRFALKGRLDTIVKIEGKRVSLTAIETLLMAHTWIKACKALVVTRKRSEIAIVLAFNTQGEQALMLQGRKSIINGLREFLSPDLESIVMPRRWRFVDALPYNPQGKLPLASLEKIVDKAPVLKWPIVKSLERVENTLTIQCHIPPEIRYFNGHFDNTPILPGVVQVHWAHKLAKAHFAELNHFYRLEVIKFSQVIQPNENVEIQLTFNSLKQQVTFSFQSEKGIHSSGRICFE</sequence>
<dbReference type="KEGG" id="pmes:FX988_02328"/>
<dbReference type="RefSeq" id="WP_160179987.1">
    <property type="nucleotide sequence ID" value="NZ_CP047656.1"/>
</dbReference>
<dbReference type="InterPro" id="IPR000873">
    <property type="entry name" value="AMP-dep_synth/lig_dom"/>
</dbReference>
<evidence type="ECO:0000313" key="3">
    <source>
        <dbReference type="EMBL" id="QHJ12082.1"/>
    </source>
</evidence>
<dbReference type="Gene3D" id="3.10.129.10">
    <property type="entry name" value="Hotdog Thioesterase"/>
    <property type="match status" value="1"/>
</dbReference>
<name>A0A857JL73_9ALTE</name>
<dbReference type="AlphaFoldDB" id="A0A857JL73"/>
<dbReference type="InterPro" id="IPR029069">
    <property type="entry name" value="HotDog_dom_sf"/>
</dbReference>
<dbReference type="SUPFAM" id="SSF56801">
    <property type="entry name" value="Acetyl-CoA synthetase-like"/>
    <property type="match status" value="1"/>
</dbReference>
<keyword evidence="4" id="KW-1185">Reference proteome</keyword>
<gene>
    <name evidence="3" type="ORF">FX988_02328</name>
</gene>
<dbReference type="Pfam" id="PF00501">
    <property type="entry name" value="AMP-binding"/>
    <property type="match status" value="1"/>
</dbReference>
<dbReference type="PANTHER" id="PTHR45398:SF1">
    <property type="entry name" value="ENZYME, PUTATIVE (JCVI)-RELATED"/>
    <property type="match status" value="1"/>
</dbReference>
<dbReference type="SUPFAM" id="SSF54637">
    <property type="entry name" value="Thioesterase/thiol ester dehydrase-isomerase"/>
    <property type="match status" value="1"/>
</dbReference>
<feature type="domain" description="AMP-dependent synthetase/ligase" evidence="1">
    <location>
        <begin position="121"/>
        <end position="307"/>
    </location>
</feature>
<dbReference type="PANTHER" id="PTHR45398">
    <property type="match status" value="1"/>
</dbReference>
<evidence type="ECO:0000259" key="1">
    <source>
        <dbReference type="Pfam" id="PF00501"/>
    </source>
</evidence>
<dbReference type="OrthoDB" id="9757559at2"/>
<evidence type="ECO:0000259" key="2">
    <source>
        <dbReference type="Pfam" id="PF22818"/>
    </source>
</evidence>
<protein>
    <submittedName>
        <fullName evidence="3">Tyrocidine synthase 3</fullName>
    </submittedName>
</protein>
<accession>A0A857JL73</accession>
<evidence type="ECO:0000313" key="4">
    <source>
        <dbReference type="Proteomes" id="UP000464524"/>
    </source>
</evidence>
<reference evidence="3 4" key="1">
    <citation type="submission" date="2019-12" db="EMBL/GenBank/DDBJ databases">
        <title>Genome sequencing and assembly of endphytes of Porphyra tenera.</title>
        <authorList>
            <person name="Park J.M."/>
            <person name="Shin R."/>
            <person name="Jo S.H."/>
        </authorList>
    </citation>
    <scope>NUCLEOTIDE SEQUENCE [LARGE SCALE GENOMIC DNA]</scope>
    <source>
        <strain evidence="3 4">GPM4</strain>
    </source>
</reference>
<dbReference type="InterPro" id="IPR045851">
    <property type="entry name" value="AMP-bd_C_sf"/>
</dbReference>
<dbReference type="Gene3D" id="3.30.300.30">
    <property type="match status" value="1"/>
</dbReference>
<proteinExistence type="predicted"/>
<organism evidence="3 4">
    <name type="scientific">Paraglaciecola mesophila</name>
    <dbReference type="NCBI Taxonomy" id="197222"/>
    <lineage>
        <taxon>Bacteria</taxon>
        <taxon>Pseudomonadati</taxon>
        <taxon>Pseudomonadota</taxon>
        <taxon>Gammaproteobacteria</taxon>
        <taxon>Alteromonadales</taxon>
        <taxon>Alteromonadaceae</taxon>
        <taxon>Paraglaciecola</taxon>
    </lineage>
</organism>
<dbReference type="Proteomes" id="UP000464524">
    <property type="component" value="Chromosome"/>
</dbReference>
<dbReference type="EMBL" id="CP047656">
    <property type="protein sequence ID" value="QHJ12082.1"/>
    <property type="molecule type" value="Genomic_DNA"/>
</dbReference>
<dbReference type="InterPro" id="IPR042099">
    <property type="entry name" value="ANL_N_sf"/>
</dbReference>
<feature type="domain" description="ApeI dehydratase-like" evidence="2">
    <location>
        <begin position="468"/>
        <end position="563"/>
    </location>
</feature>
<dbReference type="Pfam" id="PF22818">
    <property type="entry name" value="ApeI-like"/>
    <property type="match status" value="1"/>
</dbReference>
<dbReference type="Gene3D" id="3.40.50.12780">
    <property type="entry name" value="N-terminal domain of ligase-like"/>
    <property type="match status" value="1"/>
</dbReference>